<keyword evidence="1" id="KW-0732">Signal</keyword>
<dbReference type="AlphaFoldDB" id="A0A0N0CGC9"/>
<dbReference type="PATRIC" id="fig|1300348.6.peg.2682"/>
<proteinExistence type="predicted"/>
<feature type="signal peptide" evidence="1">
    <location>
        <begin position="1"/>
        <end position="19"/>
    </location>
</feature>
<evidence type="ECO:0000313" key="5">
    <source>
        <dbReference type="Proteomes" id="UP000183071"/>
    </source>
</evidence>
<evidence type="ECO:0000313" key="2">
    <source>
        <dbReference type="EMBL" id="KOY53120.1"/>
    </source>
</evidence>
<evidence type="ECO:0000313" key="3">
    <source>
        <dbReference type="EMBL" id="SEE57389.1"/>
    </source>
</evidence>
<dbReference type="Proteomes" id="UP000037716">
    <property type="component" value="Unassembled WGS sequence"/>
</dbReference>
<evidence type="ECO:0008006" key="6">
    <source>
        <dbReference type="Google" id="ProtNLM"/>
    </source>
</evidence>
<dbReference type="RefSeq" id="WP_053975158.1">
    <property type="nucleotide sequence ID" value="NZ_FNUE01000002.1"/>
</dbReference>
<dbReference type="EMBL" id="FNUE01000002">
    <property type="protein sequence ID" value="SEE57389.1"/>
    <property type="molecule type" value="Genomic_DNA"/>
</dbReference>
<comment type="caution">
    <text evidence="2">The sequence shown here is derived from an EMBL/GenBank/DDBJ whole genome shotgun (WGS) entry which is preliminary data.</text>
</comment>
<keyword evidence="5" id="KW-1185">Reference proteome</keyword>
<protein>
    <recommendedName>
        <fullName evidence="6">DUF3575 domain-containing protein</fullName>
    </recommendedName>
</protein>
<feature type="chain" id="PRO_5005845726" description="DUF3575 domain-containing protein" evidence="1">
    <location>
        <begin position="20"/>
        <end position="200"/>
    </location>
</feature>
<dbReference type="Proteomes" id="UP000183071">
    <property type="component" value="Unassembled WGS sequence"/>
</dbReference>
<name>A0A0N0CGC9_9FLAO</name>
<evidence type="ECO:0000256" key="1">
    <source>
        <dbReference type="SAM" id="SignalP"/>
    </source>
</evidence>
<organism evidence="2 4">
    <name type="scientific">Polaribacter dokdonensis DSW-5</name>
    <dbReference type="NCBI Taxonomy" id="1300348"/>
    <lineage>
        <taxon>Bacteria</taxon>
        <taxon>Pseudomonadati</taxon>
        <taxon>Bacteroidota</taxon>
        <taxon>Flavobacteriia</taxon>
        <taxon>Flavobacteriales</taxon>
        <taxon>Flavobacteriaceae</taxon>
    </lineage>
</organism>
<accession>A0A0N0CGC9</accession>
<dbReference type="OrthoDB" id="7064115at2"/>
<dbReference type="EMBL" id="LGBR01000001">
    <property type="protein sequence ID" value="KOY53120.1"/>
    <property type="molecule type" value="Genomic_DNA"/>
</dbReference>
<reference evidence="2 4" key="1">
    <citation type="submission" date="2015-07" db="EMBL/GenBank/DDBJ databases">
        <title>Genome of Polaribacter dokdonenesis DSW-5, isolated from seawater off Dokdo in Korea.</title>
        <authorList>
            <person name="Yoon K."/>
            <person name="Song J.Y."/>
            <person name="Kim J.F."/>
        </authorList>
    </citation>
    <scope>NUCLEOTIDE SEQUENCE [LARGE SCALE GENOMIC DNA]</scope>
    <source>
        <strain evidence="2 4">DSW-5</strain>
    </source>
</reference>
<gene>
    <name evidence="2" type="ORF">I602_2680</name>
    <name evidence="3" type="ORF">SAMN05444353_2455</name>
</gene>
<reference evidence="3 5" key="2">
    <citation type="submission" date="2016-10" db="EMBL/GenBank/DDBJ databases">
        <authorList>
            <person name="Varghese N."/>
            <person name="Submissions S."/>
        </authorList>
    </citation>
    <scope>NUCLEOTIDE SEQUENCE [LARGE SCALE GENOMIC DNA]</scope>
    <source>
        <strain evidence="3 5">DSW-5</strain>
    </source>
</reference>
<evidence type="ECO:0000313" key="4">
    <source>
        <dbReference type="Proteomes" id="UP000037716"/>
    </source>
</evidence>
<sequence>MIKQILTSALVVLSLSLMGQNETKHQLSIELDPAPFILGGYSVSLKYSPDKTPKIAYMASIYQSDFPDEMLTKANKDKGWKDMKIKTSYATFAEFYLNKERKGFYFGPSVFWYNKSVELETTNSRTEFSTIYPNIRAGYVWYPLRNIDLYVNPWINIGSEINVDSKNEINGIEFESNKLNYILALHIGYSFNFKTNKASR</sequence>